<organism evidence="1 2">
    <name type="scientific">Allacma fusca</name>
    <dbReference type="NCBI Taxonomy" id="39272"/>
    <lineage>
        <taxon>Eukaryota</taxon>
        <taxon>Metazoa</taxon>
        <taxon>Ecdysozoa</taxon>
        <taxon>Arthropoda</taxon>
        <taxon>Hexapoda</taxon>
        <taxon>Collembola</taxon>
        <taxon>Symphypleona</taxon>
        <taxon>Sminthuridae</taxon>
        <taxon>Allacma</taxon>
    </lineage>
</organism>
<feature type="non-terminal residue" evidence="1">
    <location>
        <position position="1"/>
    </location>
</feature>
<dbReference type="AlphaFoldDB" id="A0A8J2KDL2"/>
<gene>
    <name evidence="1" type="ORF">AFUS01_LOCUS14105</name>
</gene>
<sequence>MQYYTGRVKNSNTFIIAWSSYSTTDASLKLRAGRSDLYKSCTRVCHG</sequence>
<evidence type="ECO:0000313" key="2">
    <source>
        <dbReference type="Proteomes" id="UP000708208"/>
    </source>
</evidence>
<evidence type="ECO:0000313" key="1">
    <source>
        <dbReference type="EMBL" id="CAG7725125.1"/>
    </source>
</evidence>
<dbReference type="EMBL" id="CAJVCH010117809">
    <property type="protein sequence ID" value="CAG7725125.1"/>
    <property type="molecule type" value="Genomic_DNA"/>
</dbReference>
<protein>
    <submittedName>
        <fullName evidence="1">Uncharacterized protein</fullName>
    </submittedName>
</protein>
<proteinExistence type="predicted"/>
<reference evidence="1" key="1">
    <citation type="submission" date="2021-06" db="EMBL/GenBank/DDBJ databases">
        <authorList>
            <person name="Hodson N. C."/>
            <person name="Mongue J. A."/>
            <person name="Jaron S. K."/>
        </authorList>
    </citation>
    <scope>NUCLEOTIDE SEQUENCE</scope>
</reference>
<dbReference type="Proteomes" id="UP000708208">
    <property type="component" value="Unassembled WGS sequence"/>
</dbReference>
<keyword evidence="2" id="KW-1185">Reference proteome</keyword>
<comment type="caution">
    <text evidence="1">The sequence shown here is derived from an EMBL/GenBank/DDBJ whole genome shotgun (WGS) entry which is preliminary data.</text>
</comment>
<accession>A0A8J2KDL2</accession>
<name>A0A8J2KDL2_9HEXA</name>